<comment type="caution">
    <text evidence="2">The sequence shown here is derived from an EMBL/GenBank/DDBJ whole genome shotgun (WGS) entry which is preliminary data.</text>
</comment>
<accession>A0ABU2BZZ3</accession>
<feature type="transmembrane region" description="Helical" evidence="1">
    <location>
        <begin position="21"/>
        <end position="40"/>
    </location>
</feature>
<dbReference type="EMBL" id="JAVDYG010000001">
    <property type="protein sequence ID" value="MDR7363981.1"/>
    <property type="molecule type" value="Genomic_DNA"/>
</dbReference>
<sequence length="529" mass="54141">MSTHLTGLRPLLLMALRRDRVIIPLWTLYFVAISASSYGATVSLYGTAAERTAGARTINSAPALVALYGPIYDVTSAAAIAFVKLVVLNAAIVALVAGLLVIRHSRADEELGRRELVSAGEVARHAPLGAAVAVGWVFSVLVGGLSGAAAAASGAGVLGSVVMGAEWAATGIAFSALAAVAAQLTSGARAARGLVVGALALAYVVRAVADVTDLHWLTWLSPVGWAQQTRPFAGDRAWPLLLHVGLAVAALAVAVAVESRRDLGAGVLPDRPGPAHGSLASATALAWRLHRQGLLAWTVGLGLLGFVVGSVVTNLGDLLDTADARAMIEQMGGTGVLEDAFVSAELGFLAVAATGYALSAAGRAHGEEAAGRLEGLLATPTARRDWLAGHVLVTLAGSTLLVTVIGLSLGAAHAIGASDPSVLWPDLTAAWVRLPAVWVVLGVTLLLYAVRPGWYVACWAVLAASVVLTELGELLRLPDAVTDLSPYSHVPQLPAASFDLAPVLGLLAVAAALLVAAFVRFDRRDLSAG</sequence>
<feature type="transmembrane region" description="Helical" evidence="1">
    <location>
        <begin position="430"/>
        <end position="449"/>
    </location>
</feature>
<evidence type="ECO:0000256" key="1">
    <source>
        <dbReference type="SAM" id="Phobius"/>
    </source>
</evidence>
<feature type="transmembrane region" description="Helical" evidence="1">
    <location>
        <begin position="237"/>
        <end position="257"/>
    </location>
</feature>
<feature type="transmembrane region" description="Helical" evidence="1">
    <location>
        <begin position="77"/>
        <end position="102"/>
    </location>
</feature>
<feature type="transmembrane region" description="Helical" evidence="1">
    <location>
        <begin position="294"/>
        <end position="312"/>
    </location>
</feature>
<feature type="transmembrane region" description="Helical" evidence="1">
    <location>
        <begin position="122"/>
        <end position="145"/>
    </location>
</feature>
<feature type="transmembrane region" description="Helical" evidence="1">
    <location>
        <begin position="194"/>
        <end position="217"/>
    </location>
</feature>
<reference evidence="2 3" key="1">
    <citation type="submission" date="2023-07" db="EMBL/GenBank/DDBJ databases">
        <title>Sequencing the genomes of 1000 actinobacteria strains.</title>
        <authorList>
            <person name="Klenk H.-P."/>
        </authorList>
    </citation>
    <scope>NUCLEOTIDE SEQUENCE [LARGE SCALE GENOMIC DNA]</scope>
    <source>
        <strain evidence="2 3">DSM 19426</strain>
    </source>
</reference>
<feature type="transmembrane region" description="Helical" evidence="1">
    <location>
        <begin position="346"/>
        <end position="365"/>
    </location>
</feature>
<name>A0ABU2BZZ3_9ACTN</name>
<feature type="transmembrane region" description="Helical" evidence="1">
    <location>
        <begin position="386"/>
        <end position="410"/>
    </location>
</feature>
<evidence type="ECO:0000313" key="3">
    <source>
        <dbReference type="Proteomes" id="UP001183648"/>
    </source>
</evidence>
<feature type="transmembrane region" description="Helical" evidence="1">
    <location>
        <begin position="456"/>
        <end position="475"/>
    </location>
</feature>
<keyword evidence="1" id="KW-0472">Membrane</keyword>
<evidence type="ECO:0000313" key="2">
    <source>
        <dbReference type="EMBL" id="MDR7363981.1"/>
    </source>
</evidence>
<organism evidence="2 3">
    <name type="scientific">Nocardioides marmoribigeumensis</name>
    <dbReference type="NCBI Taxonomy" id="433649"/>
    <lineage>
        <taxon>Bacteria</taxon>
        <taxon>Bacillati</taxon>
        <taxon>Actinomycetota</taxon>
        <taxon>Actinomycetes</taxon>
        <taxon>Propionibacteriales</taxon>
        <taxon>Nocardioidaceae</taxon>
        <taxon>Nocardioides</taxon>
    </lineage>
</organism>
<protein>
    <submittedName>
        <fullName evidence="2">ABC-2 type transport system permease protein</fullName>
    </submittedName>
</protein>
<dbReference type="Proteomes" id="UP001183648">
    <property type="component" value="Unassembled WGS sequence"/>
</dbReference>
<keyword evidence="1" id="KW-0812">Transmembrane</keyword>
<feature type="transmembrane region" description="Helical" evidence="1">
    <location>
        <begin position="495"/>
        <end position="519"/>
    </location>
</feature>
<proteinExistence type="predicted"/>
<dbReference type="RefSeq" id="WP_310305002.1">
    <property type="nucleotide sequence ID" value="NZ_BAAAPS010000005.1"/>
</dbReference>
<gene>
    <name evidence="2" type="ORF">J2S63_003534</name>
</gene>
<feature type="transmembrane region" description="Helical" evidence="1">
    <location>
        <begin position="157"/>
        <end position="182"/>
    </location>
</feature>
<keyword evidence="3" id="KW-1185">Reference proteome</keyword>
<keyword evidence="1" id="KW-1133">Transmembrane helix</keyword>